<keyword evidence="1" id="KW-1133">Transmembrane helix</keyword>
<feature type="transmembrane region" description="Helical" evidence="1">
    <location>
        <begin position="64"/>
        <end position="81"/>
    </location>
</feature>
<evidence type="ECO:0000313" key="3">
    <source>
        <dbReference type="Proteomes" id="UP000886595"/>
    </source>
</evidence>
<evidence type="ECO:0000256" key="1">
    <source>
        <dbReference type="SAM" id="Phobius"/>
    </source>
</evidence>
<keyword evidence="1" id="KW-0472">Membrane</keyword>
<name>A0A8X7UFX5_BRACI</name>
<protein>
    <submittedName>
        <fullName evidence="2">Uncharacterized protein</fullName>
    </submittedName>
</protein>
<keyword evidence="3" id="KW-1185">Reference proteome</keyword>
<accession>A0A8X7UFX5</accession>
<sequence length="465" mass="51822">MDSDAGISLARRRRSVSSPSLYFSFLYASFVDFLQVCVLNLGFFSSTFVHGCANRRQCHIQANWLLFLTCSPSLFVTAAILPDLTFVCCADTAISSPTNVQLSDLWLSSSSWALTSLPTGKILRCGEQGFPISASRDSSVKSMGLGGSELYSSISTVNLLLSEVLKIHLLLLTVPFTTITKPGVCFYFHSRTDSGDKRLNSGFINALWFRYSNIGVKSLLATGSAFQRNLVKLLRCFTGVKVARSYSFALHRQCWNEVPYHLALIQISPLRQLLHILISRQGSVSFPNLSLSKFQTNSPLNLSFVDKFIETSSRQGRERSFFTSSFSKEIIVPPKSLFIRGDHLPVIKIGQSYQFPNRLPSCVKVHLGPVDATILIQLRVEVLDSVATSLVCVTNRLLFEDLEVRFESLLVWILSGNFNILHNILSNFFKFVSLSLYSLELYVGVSVYLLAHRGLYDVAISVVTV</sequence>
<gene>
    <name evidence="2" type="ORF">Bca52824_059679</name>
</gene>
<dbReference type="Proteomes" id="UP000886595">
    <property type="component" value="Unassembled WGS sequence"/>
</dbReference>
<organism evidence="2 3">
    <name type="scientific">Brassica carinata</name>
    <name type="common">Ethiopian mustard</name>
    <name type="synonym">Abyssinian cabbage</name>
    <dbReference type="NCBI Taxonomy" id="52824"/>
    <lineage>
        <taxon>Eukaryota</taxon>
        <taxon>Viridiplantae</taxon>
        <taxon>Streptophyta</taxon>
        <taxon>Embryophyta</taxon>
        <taxon>Tracheophyta</taxon>
        <taxon>Spermatophyta</taxon>
        <taxon>Magnoliopsida</taxon>
        <taxon>eudicotyledons</taxon>
        <taxon>Gunneridae</taxon>
        <taxon>Pentapetalae</taxon>
        <taxon>rosids</taxon>
        <taxon>malvids</taxon>
        <taxon>Brassicales</taxon>
        <taxon>Brassicaceae</taxon>
        <taxon>Brassiceae</taxon>
        <taxon>Brassica</taxon>
    </lineage>
</organism>
<proteinExistence type="predicted"/>
<reference evidence="2 3" key="1">
    <citation type="submission" date="2020-02" db="EMBL/GenBank/DDBJ databases">
        <authorList>
            <person name="Ma Q."/>
            <person name="Huang Y."/>
            <person name="Song X."/>
            <person name="Pei D."/>
        </authorList>
    </citation>
    <scope>NUCLEOTIDE SEQUENCE [LARGE SCALE GENOMIC DNA]</scope>
    <source>
        <strain evidence="2">Sxm20200214</strain>
        <tissue evidence="2">Leaf</tissue>
    </source>
</reference>
<evidence type="ECO:0000313" key="2">
    <source>
        <dbReference type="EMBL" id="KAG2277124.1"/>
    </source>
</evidence>
<dbReference type="AlphaFoldDB" id="A0A8X7UFX5"/>
<comment type="caution">
    <text evidence="2">The sequence shown here is derived from an EMBL/GenBank/DDBJ whole genome shotgun (WGS) entry which is preliminary data.</text>
</comment>
<feature type="transmembrane region" description="Helical" evidence="1">
    <location>
        <begin position="20"/>
        <end position="43"/>
    </location>
</feature>
<keyword evidence="1" id="KW-0812">Transmembrane</keyword>
<dbReference type="EMBL" id="JAAMPC010000012">
    <property type="protein sequence ID" value="KAG2277124.1"/>
    <property type="molecule type" value="Genomic_DNA"/>
</dbReference>